<sequence length="192" mass="21146">MRIVLASASPRRAQLLKQICAQFEVLPSHIEERRHADETPSTYVQRLALDKARYVAGQLDDTALVIGSDTLIDYAGEVMEKPLDKPHFKQMLGQLAGHVHQVRTAVAVVVTDGRQIKREQVLEVVTDVELGAINDQQLEHYWNTGEPQDKAGGYAIQGGAARFVKRINGSYTAVVGLPLYETDQLLSAVANS</sequence>
<evidence type="ECO:0000256" key="3">
    <source>
        <dbReference type="ARBA" id="ARBA00023080"/>
    </source>
</evidence>
<evidence type="ECO:0000313" key="6">
    <source>
        <dbReference type="Proteomes" id="UP000286680"/>
    </source>
</evidence>
<dbReference type="PIRSF" id="PIRSF006305">
    <property type="entry name" value="Maf"/>
    <property type="match status" value="1"/>
</dbReference>
<dbReference type="CDD" id="cd00555">
    <property type="entry name" value="Maf"/>
    <property type="match status" value="1"/>
</dbReference>
<evidence type="ECO:0000256" key="4">
    <source>
        <dbReference type="HAMAP-Rule" id="MF_00528"/>
    </source>
</evidence>
<dbReference type="Proteomes" id="UP000286680">
    <property type="component" value="Unassembled WGS sequence"/>
</dbReference>
<dbReference type="InterPro" id="IPR003697">
    <property type="entry name" value="Maf-like"/>
</dbReference>
<comment type="catalytic activity">
    <reaction evidence="4">
        <text>dTTP + H2O = dTMP + diphosphate + H(+)</text>
        <dbReference type="Rhea" id="RHEA:28534"/>
        <dbReference type="ChEBI" id="CHEBI:15377"/>
        <dbReference type="ChEBI" id="CHEBI:15378"/>
        <dbReference type="ChEBI" id="CHEBI:33019"/>
        <dbReference type="ChEBI" id="CHEBI:37568"/>
        <dbReference type="ChEBI" id="CHEBI:63528"/>
        <dbReference type="EC" id="3.6.1.9"/>
    </reaction>
</comment>
<evidence type="ECO:0000256" key="1">
    <source>
        <dbReference type="ARBA" id="ARBA00001968"/>
    </source>
</evidence>
<dbReference type="GO" id="GO:0005737">
    <property type="term" value="C:cytoplasm"/>
    <property type="evidence" value="ECO:0007669"/>
    <property type="project" value="UniProtKB-SubCell"/>
</dbReference>
<dbReference type="EC" id="3.6.1.9" evidence="4"/>
<dbReference type="InterPro" id="IPR029001">
    <property type="entry name" value="ITPase-like_fam"/>
</dbReference>
<dbReference type="GO" id="GO:0009117">
    <property type="term" value="P:nucleotide metabolic process"/>
    <property type="evidence" value="ECO:0007669"/>
    <property type="project" value="UniProtKB-KW"/>
</dbReference>
<comment type="similarity">
    <text evidence="4">Belongs to the Maf family. YhdE subfamily.</text>
</comment>
<evidence type="ECO:0000256" key="2">
    <source>
        <dbReference type="ARBA" id="ARBA00022801"/>
    </source>
</evidence>
<evidence type="ECO:0000313" key="5">
    <source>
        <dbReference type="EMBL" id="RUO45388.1"/>
    </source>
</evidence>
<dbReference type="SUPFAM" id="SSF52972">
    <property type="entry name" value="ITPase-like"/>
    <property type="match status" value="1"/>
</dbReference>
<comment type="caution">
    <text evidence="4">Lacks conserved residue(s) required for the propagation of feature annotation.</text>
</comment>
<feature type="site" description="Important for substrate specificity" evidence="4">
    <location>
        <position position="157"/>
    </location>
</feature>
<dbReference type="Pfam" id="PF02545">
    <property type="entry name" value="Maf"/>
    <property type="match status" value="1"/>
</dbReference>
<feature type="site" description="Important for substrate specificity" evidence="4">
    <location>
        <position position="11"/>
    </location>
</feature>
<protein>
    <recommendedName>
        <fullName evidence="4">dTTP/UTP pyrophosphatase</fullName>
        <shortName evidence="4">dTTPase/UTPase</shortName>
        <ecNumber evidence="4">3.6.1.9</ecNumber>
    </recommendedName>
    <alternativeName>
        <fullName evidence="4">Nucleoside triphosphate pyrophosphatase</fullName>
    </alternativeName>
    <alternativeName>
        <fullName evidence="4">Nucleotide pyrophosphatase</fullName>
        <shortName evidence="4">Nucleotide PPase</shortName>
    </alternativeName>
</protein>
<keyword evidence="3 4" id="KW-0546">Nucleotide metabolism</keyword>
<keyword evidence="4" id="KW-0963">Cytoplasm</keyword>
<comment type="caution">
    <text evidence="5">The sequence shown here is derived from an EMBL/GenBank/DDBJ whole genome shotgun (WGS) entry which is preliminary data.</text>
</comment>
<dbReference type="RefSeq" id="WP_126819670.1">
    <property type="nucleotide sequence ID" value="NZ_PIPS01000001.1"/>
</dbReference>
<accession>A0AA94EHV1</accession>
<comment type="function">
    <text evidence="4">Nucleoside triphosphate pyrophosphatase that hydrolyzes dTTP and UTP. May have a dual role in cell division arrest and in preventing the incorporation of modified nucleotides into cellular nucleic acids.</text>
</comment>
<proteinExistence type="inferred from homology"/>
<keyword evidence="6" id="KW-1185">Reference proteome</keyword>
<dbReference type="AlphaFoldDB" id="A0AA94EHV1"/>
<dbReference type="NCBIfam" id="TIGR00172">
    <property type="entry name" value="maf"/>
    <property type="match status" value="1"/>
</dbReference>
<dbReference type="EMBL" id="PIPS01000001">
    <property type="protein sequence ID" value="RUO45388.1"/>
    <property type="molecule type" value="Genomic_DNA"/>
</dbReference>
<dbReference type="Gene3D" id="3.90.950.10">
    <property type="match status" value="1"/>
</dbReference>
<keyword evidence="2 4" id="KW-0378">Hydrolase</keyword>
<dbReference type="GO" id="GO:0047429">
    <property type="term" value="F:nucleoside triphosphate diphosphatase activity"/>
    <property type="evidence" value="ECO:0007669"/>
    <property type="project" value="UniProtKB-EC"/>
</dbReference>
<name>A0AA94EHV1_9GAMM</name>
<comment type="catalytic activity">
    <reaction evidence="4">
        <text>UTP + H2O = UMP + diphosphate + H(+)</text>
        <dbReference type="Rhea" id="RHEA:29395"/>
        <dbReference type="ChEBI" id="CHEBI:15377"/>
        <dbReference type="ChEBI" id="CHEBI:15378"/>
        <dbReference type="ChEBI" id="CHEBI:33019"/>
        <dbReference type="ChEBI" id="CHEBI:46398"/>
        <dbReference type="ChEBI" id="CHEBI:57865"/>
        <dbReference type="EC" id="3.6.1.9"/>
    </reaction>
</comment>
<gene>
    <name evidence="5" type="ORF">CWE23_05120</name>
</gene>
<feature type="active site" description="Proton acceptor" evidence="4">
    <location>
        <position position="69"/>
    </location>
</feature>
<feature type="site" description="Important for substrate specificity" evidence="4">
    <location>
        <position position="70"/>
    </location>
</feature>
<comment type="cofactor">
    <cofactor evidence="1 4">
        <name>a divalent metal cation</name>
        <dbReference type="ChEBI" id="CHEBI:60240"/>
    </cofactor>
</comment>
<dbReference type="PANTHER" id="PTHR43213:SF5">
    <property type="entry name" value="BIFUNCTIONAL DTTP_UTP PYROPHOSPHATASE_METHYLTRANSFERASE PROTEIN-RELATED"/>
    <property type="match status" value="1"/>
</dbReference>
<comment type="subcellular location">
    <subcellularLocation>
        <location evidence="4">Cytoplasm</location>
    </subcellularLocation>
</comment>
<reference evidence="6" key="1">
    <citation type="journal article" date="2018" name="Front. Microbiol.">
        <title>Genome-Based Analysis Reveals the Taxonomy and Diversity of the Family Idiomarinaceae.</title>
        <authorList>
            <person name="Liu Y."/>
            <person name="Lai Q."/>
            <person name="Shao Z."/>
        </authorList>
    </citation>
    <scope>NUCLEOTIDE SEQUENCE [LARGE SCALE GENOMIC DNA]</scope>
    <source>
        <strain evidence="6">SN-14</strain>
    </source>
</reference>
<dbReference type="PANTHER" id="PTHR43213">
    <property type="entry name" value="BIFUNCTIONAL DTTP/UTP PYROPHOSPHATASE/METHYLTRANSFERASE PROTEIN-RELATED"/>
    <property type="match status" value="1"/>
</dbReference>
<organism evidence="5 6">
    <name type="scientific">Idiomarina aquatica</name>
    <dbReference type="NCBI Taxonomy" id="1327752"/>
    <lineage>
        <taxon>Bacteria</taxon>
        <taxon>Pseudomonadati</taxon>
        <taxon>Pseudomonadota</taxon>
        <taxon>Gammaproteobacteria</taxon>
        <taxon>Alteromonadales</taxon>
        <taxon>Idiomarinaceae</taxon>
        <taxon>Idiomarina</taxon>
    </lineage>
</organism>
<dbReference type="HAMAP" id="MF_00528">
    <property type="entry name" value="Maf"/>
    <property type="match status" value="1"/>
</dbReference>